<proteinExistence type="predicted"/>
<evidence type="ECO:0000313" key="2">
    <source>
        <dbReference type="EMBL" id="RNA31997.1"/>
    </source>
</evidence>
<feature type="compositionally biased region" description="Low complexity" evidence="1">
    <location>
        <begin position="192"/>
        <end position="205"/>
    </location>
</feature>
<reference evidence="2 3" key="1">
    <citation type="journal article" date="2018" name="Sci. Rep.">
        <title>Genomic signatures of local adaptation to the degree of environmental predictability in rotifers.</title>
        <authorList>
            <person name="Franch-Gras L."/>
            <person name="Hahn C."/>
            <person name="Garcia-Roger E.M."/>
            <person name="Carmona M.J."/>
            <person name="Serra M."/>
            <person name="Gomez A."/>
        </authorList>
    </citation>
    <scope>NUCLEOTIDE SEQUENCE [LARGE SCALE GENOMIC DNA]</scope>
    <source>
        <strain evidence="2">HYR1</strain>
    </source>
</reference>
<dbReference type="Proteomes" id="UP000276133">
    <property type="component" value="Unassembled WGS sequence"/>
</dbReference>
<name>A0A3M7S8M1_BRAPC</name>
<protein>
    <submittedName>
        <fullName evidence="2">Uncharacterized protein</fullName>
    </submittedName>
</protein>
<feature type="compositionally biased region" description="Low complexity" evidence="1">
    <location>
        <begin position="104"/>
        <end position="131"/>
    </location>
</feature>
<feature type="region of interest" description="Disordered" evidence="1">
    <location>
        <begin position="175"/>
        <end position="276"/>
    </location>
</feature>
<feature type="compositionally biased region" description="Polar residues" evidence="1">
    <location>
        <begin position="61"/>
        <end position="87"/>
    </location>
</feature>
<feature type="region of interest" description="Disordered" evidence="1">
    <location>
        <begin position="1"/>
        <end position="142"/>
    </location>
</feature>
<feature type="compositionally biased region" description="Polar residues" evidence="1">
    <location>
        <begin position="224"/>
        <end position="239"/>
    </location>
</feature>
<feature type="compositionally biased region" description="Polar residues" evidence="1">
    <location>
        <begin position="9"/>
        <end position="39"/>
    </location>
</feature>
<feature type="compositionally biased region" description="Low complexity" evidence="1">
    <location>
        <begin position="40"/>
        <end position="60"/>
    </location>
</feature>
<dbReference type="EMBL" id="REGN01001872">
    <property type="protein sequence ID" value="RNA31997.1"/>
    <property type="molecule type" value="Genomic_DNA"/>
</dbReference>
<accession>A0A3M7S8M1</accession>
<gene>
    <name evidence="2" type="ORF">BpHYR1_006231</name>
</gene>
<keyword evidence="3" id="KW-1185">Reference proteome</keyword>
<comment type="caution">
    <text evidence="2">The sequence shown here is derived from an EMBL/GenBank/DDBJ whole genome shotgun (WGS) entry which is preliminary data.</text>
</comment>
<organism evidence="2 3">
    <name type="scientific">Brachionus plicatilis</name>
    <name type="common">Marine rotifer</name>
    <name type="synonym">Brachionus muelleri</name>
    <dbReference type="NCBI Taxonomy" id="10195"/>
    <lineage>
        <taxon>Eukaryota</taxon>
        <taxon>Metazoa</taxon>
        <taxon>Spiralia</taxon>
        <taxon>Gnathifera</taxon>
        <taxon>Rotifera</taxon>
        <taxon>Eurotatoria</taxon>
        <taxon>Monogononta</taxon>
        <taxon>Pseudotrocha</taxon>
        <taxon>Ploima</taxon>
        <taxon>Brachionidae</taxon>
        <taxon>Brachionus</taxon>
    </lineage>
</organism>
<feature type="compositionally biased region" description="Polar residues" evidence="1">
    <location>
        <begin position="261"/>
        <end position="270"/>
    </location>
</feature>
<sequence length="276" mass="30692">MSTPDKQKSANPSQQKKQKSTTPRKNSTSKNTSNAQVSSMQGMQAGMPMQQAKMAPQAQQYVPNQVMTGQGFPSNQQVIPRPMSQNPGAIMQPNMAQRMANPPNQSNQYYQAQGQQNPAQFQQQRIPQPGQVAAAGPMPQGANRMPYQPINQVQNPIRKPMAPNQPMPGYQAQMNQTRPMLPQGQPASVPGQQYQNNAQMYNQVNKQQTSIPAPRTVTPDPLAKQNTPSGSQNFMNPQQAVRFPNQQTAQLQHQKQAQQQRLFNTSTPPSNMRFFN</sequence>
<feature type="compositionally biased region" description="Low complexity" evidence="1">
    <location>
        <begin position="246"/>
        <end position="260"/>
    </location>
</feature>
<evidence type="ECO:0000313" key="3">
    <source>
        <dbReference type="Proteomes" id="UP000276133"/>
    </source>
</evidence>
<dbReference type="AlphaFoldDB" id="A0A3M7S8M1"/>
<evidence type="ECO:0000256" key="1">
    <source>
        <dbReference type="SAM" id="MobiDB-lite"/>
    </source>
</evidence>